<evidence type="ECO:0000256" key="3">
    <source>
        <dbReference type="ARBA" id="ARBA00023242"/>
    </source>
</evidence>
<dbReference type="EMBL" id="JBBPBN010000019">
    <property type="protein sequence ID" value="KAK9018283.1"/>
    <property type="molecule type" value="Genomic_DNA"/>
</dbReference>
<keyword evidence="7" id="KW-1185">Reference proteome</keyword>
<dbReference type="Gene3D" id="3.40.50.10190">
    <property type="entry name" value="BRCT domain"/>
    <property type="match status" value="2"/>
</dbReference>
<gene>
    <name evidence="6" type="ORF">V6N11_001261</name>
</gene>
<feature type="domain" description="BRCT" evidence="5">
    <location>
        <begin position="784"/>
        <end position="873"/>
    </location>
</feature>
<organism evidence="6 7">
    <name type="scientific">Hibiscus sabdariffa</name>
    <name type="common">roselle</name>
    <dbReference type="NCBI Taxonomy" id="183260"/>
    <lineage>
        <taxon>Eukaryota</taxon>
        <taxon>Viridiplantae</taxon>
        <taxon>Streptophyta</taxon>
        <taxon>Embryophyta</taxon>
        <taxon>Tracheophyta</taxon>
        <taxon>Spermatophyta</taxon>
        <taxon>Magnoliopsida</taxon>
        <taxon>eudicotyledons</taxon>
        <taxon>Gunneridae</taxon>
        <taxon>Pentapetalae</taxon>
        <taxon>rosids</taxon>
        <taxon>malvids</taxon>
        <taxon>Malvales</taxon>
        <taxon>Malvaceae</taxon>
        <taxon>Malvoideae</taxon>
        <taxon>Hibiscus</taxon>
    </lineage>
</organism>
<proteinExistence type="predicted"/>
<dbReference type="CDD" id="cd18432">
    <property type="entry name" value="BRCT_PAXIP1_rpt6_like"/>
    <property type="match status" value="1"/>
</dbReference>
<evidence type="ECO:0000256" key="2">
    <source>
        <dbReference type="ARBA" id="ARBA00022763"/>
    </source>
</evidence>
<evidence type="ECO:0000313" key="7">
    <source>
        <dbReference type="Proteomes" id="UP001396334"/>
    </source>
</evidence>
<reference evidence="6 7" key="1">
    <citation type="journal article" date="2024" name="G3 (Bethesda)">
        <title>Genome assembly of Hibiscus sabdariffa L. provides insights into metabolisms of medicinal natural products.</title>
        <authorList>
            <person name="Kim T."/>
        </authorList>
    </citation>
    <scope>NUCLEOTIDE SEQUENCE [LARGE SCALE GENOMIC DNA]</scope>
    <source>
        <strain evidence="6">TK-2024</strain>
        <tissue evidence="6">Old leaves</tissue>
    </source>
</reference>
<evidence type="ECO:0000259" key="5">
    <source>
        <dbReference type="PROSITE" id="PS50172"/>
    </source>
</evidence>
<keyword evidence="3" id="KW-0539">Nucleus</keyword>
<dbReference type="PANTHER" id="PTHR23196:SF32">
    <property type="entry name" value="BRCT DOMAIN-CONTAINING DNA REPAIR PROTEIN"/>
    <property type="match status" value="1"/>
</dbReference>
<dbReference type="InterPro" id="IPR036420">
    <property type="entry name" value="BRCT_dom_sf"/>
</dbReference>
<dbReference type="SUPFAM" id="SSF52113">
    <property type="entry name" value="BRCT domain"/>
    <property type="match status" value="1"/>
</dbReference>
<dbReference type="PANTHER" id="PTHR23196">
    <property type="entry name" value="PAX TRANSCRIPTION ACTIVATION DOMAIN INTERACTING PROTEIN"/>
    <property type="match status" value="1"/>
</dbReference>
<evidence type="ECO:0000256" key="1">
    <source>
        <dbReference type="ARBA" id="ARBA00004123"/>
    </source>
</evidence>
<comment type="subcellular location">
    <subcellularLocation>
        <location evidence="1">Nucleus</location>
    </subcellularLocation>
</comment>
<feature type="compositionally biased region" description="Polar residues" evidence="4">
    <location>
        <begin position="558"/>
        <end position="576"/>
    </location>
</feature>
<feature type="compositionally biased region" description="Polar residues" evidence="4">
    <location>
        <begin position="15"/>
        <end position="24"/>
    </location>
</feature>
<protein>
    <recommendedName>
        <fullName evidence="5">BRCT domain-containing protein</fullName>
    </recommendedName>
</protein>
<dbReference type="InterPro" id="IPR001357">
    <property type="entry name" value="BRCT_dom"/>
</dbReference>
<feature type="region of interest" description="Disordered" evidence="4">
    <location>
        <begin position="476"/>
        <end position="510"/>
    </location>
</feature>
<sequence length="1005" mass="111743">MADHHTLGLTHTLLFQSHSPSPSGTDKEGEFDEDGYEKSSLFYDTVVLGSPIRENESLLEESCFHTQVVDDGMGHMEPCELDNEIVLDSEDEGSCRIISGSENNAQRKSEGRIPCLNDADSINKQLATAKGWSSVLPNSSDGKQEGNLEIGRLEYVDSREYEDSSQATALCFVDNFLSFNIVDMCQGVEEKTRIKSPLVSSAKGTRRLARIIKRGSPVKEMGAFEWIESCQQVEADTFIKRGIVSSEFGDFSHQDLHSKGSRRLRNKHEGEIAHLHNDIRGSSHSLSIFKDHCSEVSIGIEKESEGSDIHGSFKEFDEVMPTKSSSEKFEVSVTARDVPGLFDVGIGTQIAAEAMEALYYGLPPSCNTGDTGEGLENTFTDLQEGETKSRTSLEQNSLPKVVAYETGEVAKESIRRKRSARRYNKDISSSSWNYDYQKLSHKIEPNGYKCKQSKVDESISNKNLKKCENYVNPSVPDEQTLLGKQPSQEEPVIHKSRQTADGVTLKKTKDQVDKPRVMTNNVNGESMLTYKRKRKSVVADPPPKLLTGKQKCSKLHSYASTEASDGKPSEQQQSSPEEAAIARLLRLEVSIYSRGENDMHASFTSVVAEEQNLDSVRSQKLLEDGETNSCNFNLKGQMQTNLSQLPLENNSDESLSRNSCNVQVAGDGTNNDLTVANISARDLDRARAAETGKLDYVDSTSITNGLKNHNFGESLRNSIESSGTEFNTTLGCKKSVNMVPLNNRSYEYQRRPYNRNLPKPSLLKELIGLGIPELISDFAHRGFRTRKELAHVRVLFSQHLDDDVIKQQKKISARLGISIASCSTDATHFIADKFVRTRNMLEAIAVGKPVVTPLWLDSCGQASCLLDEKKYILRDAKKEKEIGFSMAVSLARARQYPLLKDKKVCITQNVKPNKEMITSLVKAVGGEVVETSQKMTATDQKLQVDILILSCEQDLPICTPLLEKGAAAYSSELLLNGIVIQKLEYGRHQLLPKFVKEKNGRSRKR</sequence>
<dbReference type="Proteomes" id="UP001396334">
    <property type="component" value="Unassembled WGS sequence"/>
</dbReference>
<keyword evidence="2" id="KW-0227">DNA damage</keyword>
<dbReference type="CDD" id="cd17744">
    <property type="entry name" value="BRCT_MDC1_rpt1"/>
    <property type="match status" value="1"/>
</dbReference>
<feature type="region of interest" description="Disordered" evidence="4">
    <location>
        <begin position="12"/>
        <end position="34"/>
    </location>
</feature>
<dbReference type="PROSITE" id="PS50172">
    <property type="entry name" value="BRCT"/>
    <property type="match status" value="1"/>
</dbReference>
<feature type="region of interest" description="Disordered" evidence="4">
    <location>
        <begin position="530"/>
        <end position="577"/>
    </location>
</feature>
<dbReference type="InterPro" id="IPR051579">
    <property type="entry name" value="DDR_Transcriptional_Reg"/>
</dbReference>
<accession>A0ABR2RZ82</accession>
<comment type="caution">
    <text evidence="6">The sequence shown here is derived from an EMBL/GenBank/DDBJ whole genome shotgun (WGS) entry which is preliminary data.</text>
</comment>
<dbReference type="SMART" id="SM00292">
    <property type="entry name" value="BRCT"/>
    <property type="match status" value="2"/>
</dbReference>
<dbReference type="Pfam" id="PF16770">
    <property type="entry name" value="RTT107_BRCT_5"/>
    <property type="match status" value="1"/>
</dbReference>
<name>A0ABR2RZ82_9ROSI</name>
<evidence type="ECO:0000313" key="6">
    <source>
        <dbReference type="EMBL" id="KAK9018283.1"/>
    </source>
</evidence>
<evidence type="ECO:0000256" key="4">
    <source>
        <dbReference type="SAM" id="MobiDB-lite"/>
    </source>
</evidence>
<dbReference type="Pfam" id="PF16589">
    <property type="entry name" value="BRCT_2"/>
    <property type="match status" value="1"/>
</dbReference>